<accession>A0AAN9SRY4</accession>
<dbReference type="EMBL" id="JAYMYS010000003">
    <property type="protein sequence ID" value="KAK7399568.1"/>
    <property type="molecule type" value="Genomic_DNA"/>
</dbReference>
<organism evidence="1 2">
    <name type="scientific">Psophocarpus tetragonolobus</name>
    <name type="common">Winged bean</name>
    <name type="synonym">Dolichos tetragonolobus</name>
    <dbReference type="NCBI Taxonomy" id="3891"/>
    <lineage>
        <taxon>Eukaryota</taxon>
        <taxon>Viridiplantae</taxon>
        <taxon>Streptophyta</taxon>
        <taxon>Embryophyta</taxon>
        <taxon>Tracheophyta</taxon>
        <taxon>Spermatophyta</taxon>
        <taxon>Magnoliopsida</taxon>
        <taxon>eudicotyledons</taxon>
        <taxon>Gunneridae</taxon>
        <taxon>Pentapetalae</taxon>
        <taxon>rosids</taxon>
        <taxon>fabids</taxon>
        <taxon>Fabales</taxon>
        <taxon>Fabaceae</taxon>
        <taxon>Papilionoideae</taxon>
        <taxon>50 kb inversion clade</taxon>
        <taxon>NPAAA clade</taxon>
        <taxon>indigoferoid/millettioid clade</taxon>
        <taxon>Phaseoleae</taxon>
        <taxon>Psophocarpus</taxon>
    </lineage>
</organism>
<reference evidence="1 2" key="1">
    <citation type="submission" date="2024-01" db="EMBL/GenBank/DDBJ databases">
        <title>The genomes of 5 underutilized Papilionoideae crops provide insights into root nodulation and disease resistanc.</title>
        <authorList>
            <person name="Jiang F."/>
        </authorList>
    </citation>
    <scope>NUCLEOTIDE SEQUENCE [LARGE SCALE GENOMIC DNA]</scope>
    <source>
        <strain evidence="1">DUOXIRENSHENG_FW03</strain>
        <tissue evidence="1">Leaves</tissue>
    </source>
</reference>
<name>A0AAN9SRY4_PSOTE</name>
<comment type="caution">
    <text evidence="1">The sequence shown here is derived from an EMBL/GenBank/DDBJ whole genome shotgun (WGS) entry which is preliminary data.</text>
</comment>
<evidence type="ECO:0000313" key="1">
    <source>
        <dbReference type="EMBL" id="KAK7399568.1"/>
    </source>
</evidence>
<evidence type="ECO:0000313" key="2">
    <source>
        <dbReference type="Proteomes" id="UP001386955"/>
    </source>
</evidence>
<keyword evidence="2" id="KW-1185">Reference proteome</keyword>
<proteinExistence type="predicted"/>
<protein>
    <submittedName>
        <fullName evidence="1">Uncharacterized protein</fullName>
    </submittedName>
</protein>
<dbReference type="Proteomes" id="UP001386955">
    <property type="component" value="Unassembled WGS sequence"/>
</dbReference>
<dbReference type="AlphaFoldDB" id="A0AAN9SRY4"/>
<sequence>MLIDRRCIQLKCANNSLQDVVKIIIYCLYFCHIKFECLPEIFFDNSSCSVQENCDILVCKFENHLVWSNDKLNIVKDEHKHHSRYVQPVNDGLMLSTNINRDVFQQSKICCLLRSIRAPPIMSATVLNFHLSK</sequence>
<gene>
    <name evidence="1" type="ORF">VNO78_10753</name>
</gene>